<evidence type="ECO:0000313" key="2">
    <source>
        <dbReference type="Proteomes" id="UP000546701"/>
    </source>
</evidence>
<dbReference type="AlphaFoldDB" id="A0A7W9BUF9"/>
<dbReference type="EMBL" id="JACIJR010000006">
    <property type="protein sequence ID" value="MBB5730335.1"/>
    <property type="molecule type" value="Genomic_DNA"/>
</dbReference>
<accession>A0A7W9BUF9</accession>
<gene>
    <name evidence="1" type="ORF">FHS99_002833</name>
</gene>
<dbReference type="Proteomes" id="UP000546701">
    <property type="component" value="Unassembled WGS sequence"/>
</dbReference>
<dbReference type="OrthoDB" id="7277848at2"/>
<name>A0A7W9BUF9_9SPHN</name>
<sequence length="66" mass="7039">MTKFAAAFHDDALKAEAFKRQRALIASVVLTATDGKLAIELRGEFASMLELPVCGGQTKTPSSRTA</sequence>
<organism evidence="1 2">
    <name type="scientific">Sphingomonas prati</name>
    <dbReference type="NCBI Taxonomy" id="1843237"/>
    <lineage>
        <taxon>Bacteria</taxon>
        <taxon>Pseudomonadati</taxon>
        <taxon>Pseudomonadota</taxon>
        <taxon>Alphaproteobacteria</taxon>
        <taxon>Sphingomonadales</taxon>
        <taxon>Sphingomonadaceae</taxon>
        <taxon>Sphingomonas</taxon>
    </lineage>
</organism>
<dbReference type="RefSeq" id="WP_157176206.1">
    <property type="nucleotide sequence ID" value="NZ_BMJP01000004.1"/>
</dbReference>
<reference evidence="1 2" key="1">
    <citation type="submission" date="2020-08" db="EMBL/GenBank/DDBJ databases">
        <title>Genomic Encyclopedia of Type Strains, Phase IV (KMG-IV): sequencing the most valuable type-strain genomes for metagenomic binning, comparative biology and taxonomic classification.</title>
        <authorList>
            <person name="Goeker M."/>
        </authorList>
    </citation>
    <scope>NUCLEOTIDE SEQUENCE [LARGE SCALE GENOMIC DNA]</scope>
    <source>
        <strain evidence="1 2">DSM 103336</strain>
    </source>
</reference>
<keyword evidence="2" id="KW-1185">Reference proteome</keyword>
<protein>
    <submittedName>
        <fullName evidence="1">Uncharacterized protein</fullName>
    </submittedName>
</protein>
<comment type="caution">
    <text evidence="1">The sequence shown here is derived from an EMBL/GenBank/DDBJ whole genome shotgun (WGS) entry which is preliminary data.</text>
</comment>
<proteinExistence type="predicted"/>
<evidence type="ECO:0000313" key="1">
    <source>
        <dbReference type="EMBL" id="MBB5730335.1"/>
    </source>
</evidence>